<evidence type="ECO:0000313" key="2">
    <source>
        <dbReference type="EMBL" id="RIB20751.1"/>
    </source>
</evidence>
<dbReference type="EMBL" id="QKWP01000400">
    <property type="protein sequence ID" value="RIB20751.1"/>
    <property type="molecule type" value="Genomic_DNA"/>
</dbReference>
<name>A0A397VFX2_9GLOM</name>
<accession>A0A397VFX2</accession>
<evidence type="ECO:0000313" key="3">
    <source>
        <dbReference type="Proteomes" id="UP000266673"/>
    </source>
</evidence>
<comment type="caution">
    <text evidence="2">The sequence shown here is derived from an EMBL/GenBank/DDBJ whole genome shotgun (WGS) entry which is preliminary data.</text>
</comment>
<proteinExistence type="predicted"/>
<feature type="region of interest" description="Disordered" evidence="1">
    <location>
        <begin position="29"/>
        <end position="61"/>
    </location>
</feature>
<keyword evidence="3" id="KW-1185">Reference proteome</keyword>
<sequence>MSRLRPTYTTPRPTYYDYKEGYTVETSARHPSHYYLLSRKRNPLPCPKNRPKKLQDSRNKEETEYLSLYAQINASEKKSCPPKVCIPKPLSTKPRLKRPKELKPVNHRHGYQKDIGASEDKTSGTEDGIKAYLYYQQLAKISEQEMVESNKKGDKEVTNELMKLEKMFEDKALEENDRKILVEIEEESNKRKNNNKLTKPLDSKALNHACERWLKQVKDFQLTCKWNKESADDSKLDRQIDLRGHYKGNSKKPCEPWEKGIIKFLEQDNGNADKIRRANFGPQQVLILDGMYIRKTGIQEGSRNKSNKRVLEQIPDF</sequence>
<gene>
    <name evidence="2" type="ORF">C2G38_2302962</name>
</gene>
<dbReference type="AlphaFoldDB" id="A0A397VFX2"/>
<reference evidence="2 3" key="1">
    <citation type="submission" date="2018-06" db="EMBL/GenBank/DDBJ databases">
        <title>Comparative genomics reveals the genomic features of Rhizophagus irregularis, R. cerebriforme, R. diaphanum and Gigaspora rosea, and their symbiotic lifestyle signature.</title>
        <authorList>
            <person name="Morin E."/>
            <person name="San Clemente H."/>
            <person name="Chen E.C.H."/>
            <person name="De La Providencia I."/>
            <person name="Hainaut M."/>
            <person name="Kuo A."/>
            <person name="Kohler A."/>
            <person name="Murat C."/>
            <person name="Tang N."/>
            <person name="Roy S."/>
            <person name="Loubradou J."/>
            <person name="Henrissat B."/>
            <person name="Grigoriev I.V."/>
            <person name="Corradi N."/>
            <person name="Roux C."/>
            <person name="Martin F.M."/>
        </authorList>
    </citation>
    <scope>NUCLEOTIDE SEQUENCE [LARGE SCALE GENOMIC DNA]</scope>
    <source>
        <strain evidence="2 3">DAOM 194757</strain>
    </source>
</reference>
<dbReference type="Proteomes" id="UP000266673">
    <property type="component" value="Unassembled WGS sequence"/>
</dbReference>
<protein>
    <submittedName>
        <fullName evidence="2">Uncharacterized protein</fullName>
    </submittedName>
</protein>
<organism evidence="2 3">
    <name type="scientific">Gigaspora rosea</name>
    <dbReference type="NCBI Taxonomy" id="44941"/>
    <lineage>
        <taxon>Eukaryota</taxon>
        <taxon>Fungi</taxon>
        <taxon>Fungi incertae sedis</taxon>
        <taxon>Mucoromycota</taxon>
        <taxon>Glomeromycotina</taxon>
        <taxon>Glomeromycetes</taxon>
        <taxon>Diversisporales</taxon>
        <taxon>Gigasporaceae</taxon>
        <taxon>Gigaspora</taxon>
    </lineage>
</organism>
<evidence type="ECO:0000256" key="1">
    <source>
        <dbReference type="SAM" id="MobiDB-lite"/>
    </source>
</evidence>